<dbReference type="AlphaFoldDB" id="A0A498NLP4"/>
<evidence type="ECO:0000313" key="1">
    <source>
        <dbReference type="EMBL" id="RXN32900.1"/>
    </source>
</evidence>
<comment type="caution">
    <text evidence="1">The sequence shown here is derived from an EMBL/GenBank/DDBJ whole genome shotgun (WGS) entry which is preliminary data.</text>
</comment>
<protein>
    <submittedName>
        <fullName evidence="1">Uncharacterized protein</fullName>
    </submittedName>
</protein>
<sequence>MSPTVQEIFEQYPRFVDMPYLLDTEFGKMFPGKADIFLRKWEGNIVPKLQKMSTVKDPLVMPTDNESEESCYRAFQILTTLLSPTVSGRSKGWAKWSTKSALSYLLDIKPIRSAKMVP</sequence>
<organism evidence="1 2">
    <name type="scientific">Labeo rohita</name>
    <name type="common">Indian major carp</name>
    <name type="synonym">Cyprinus rohita</name>
    <dbReference type="NCBI Taxonomy" id="84645"/>
    <lineage>
        <taxon>Eukaryota</taxon>
        <taxon>Metazoa</taxon>
        <taxon>Chordata</taxon>
        <taxon>Craniata</taxon>
        <taxon>Vertebrata</taxon>
        <taxon>Euteleostomi</taxon>
        <taxon>Actinopterygii</taxon>
        <taxon>Neopterygii</taxon>
        <taxon>Teleostei</taxon>
        <taxon>Ostariophysi</taxon>
        <taxon>Cypriniformes</taxon>
        <taxon>Cyprinidae</taxon>
        <taxon>Labeoninae</taxon>
        <taxon>Labeonini</taxon>
        <taxon>Labeo</taxon>
    </lineage>
</organism>
<evidence type="ECO:0000313" key="2">
    <source>
        <dbReference type="Proteomes" id="UP000290572"/>
    </source>
</evidence>
<accession>A0A498NLP4</accession>
<name>A0A498NLP4_LABRO</name>
<dbReference type="STRING" id="84645.A0A498NLP4"/>
<reference evidence="1 2" key="1">
    <citation type="submission" date="2018-03" db="EMBL/GenBank/DDBJ databases">
        <title>Draft genome sequence of Rohu Carp (Labeo rohita).</title>
        <authorList>
            <person name="Das P."/>
            <person name="Kushwaha B."/>
            <person name="Joshi C.G."/>
            <person name="Kumar D."/>
            <person name="Nagpure N.S."/>
            <person name="Sahoo L."/>
            <person name="Das S.P."/>
            <person name="Bit A."/>
            <person name="Patnaik S."/>
            <person name="Meher P.K."/>
            <person name="Jayasankar P."/>
            <person name="Koringa P.G."/>
            <person name="Patel N.V."/>
            <person name="Hinsu A.T."/>
            <person name="Kumar R."/>
            <person name="Pandey M."/>
            <person name="Agarwal S."/>
            <person name="Srivastava S."/>
            <person name="Singh M."/>
            <person name="Iquebal M.A."/>
            <person name="Jaiswal S."/>
            <person name="Angadi U.B."/>
            <person name="Kumar N."/>
            <person name="Raza M."/>
            <person name="Shah T.M."/>
            <person name="Rai A."/>
            <person name="Jena J.K."/>
        </authorList>
    </citation>
    <scope>NUCLEOTIDE SEQUENCE [LARGE SCALE GENOMIC DNA]</scope>
    <source>
        <strain evidence="1">DASCIFA01</strain>
        <tissue evidence="1">Testis</tissue>
    </source>
</reference>
<gene>
    <name evidence="1" type="ORF">ROHU_015979</name>
</gene>
<dbReference type="Proteomes" id="UP000290572">
    <property type="component" value="Unassembled WGS sequence"/>
</dbReference>
<keyword evidence="2" id="KW-1185">Reference proteome</keyword>
<proteinExistence type="predicted"/>
<dbReference type="EMBL" id="QBIY01011323">
    <property type="protein sequence ID" value="RXN32900.1"/>
    <property type="molecule type" value="Genomic_DNA"/>
</dbReference>